<evidence type="ECO:0000256" key="3">
    <source>
        <dbReference type="ARBA" id="ARBA00012535"/>
    </source>
</evidence>
<dbReference type="EMBL" id="JAMSLR010000007">
    <property type="protein sequence ID" value="MCM8749573.1"/>
    <property type="molecule type" value="Genomic_DNA"/>
</dbReference>
<evidence type="ECO:0000256" key="5">
    <source>
        <dbReference type="ARBA" id="ARBA00023070"/>
    </source>
</evidence>
<evidence type="ECO:0000256" key="4">
    <source>
        <dbReference type="ARBA" id="ARBA00017871"/>
    </source>
</evidence>
<evidence type="ECO:0000313" key="9">
    <source>
        <dbReference type="Proteomes" id="UP001165306"/>
    </source>
</evidence>
<organism evidence="8 9">
    <name type="scientific">Thermalbibacter longus</name>
    <dbReference type="NCBI Taxonomy" id="2951981"/>
    <lineage>
        <taxon>Bacteria</taxon>
        <taxon>Pseudomonadati</taxon>
        <taxon>Thermomicrobiota</taxon>
        <taxon>Thermomicrobia</taxon>
        <taxon>Thermomicrobiales</taxon>
        <taxon>Thermomicrobiaceae</taxon>
        <taxon>Thermalbibacter</taxon>
    </lineage>
</organism>
<dbReference type="InterPro" id="IPR002937">
    <property type="entry name" value="Amino_oxidase"/>
</dbReference>
<evidence type="ECO:0000256" key="1">
    <source>
        <dbReference type="ARBA" id="ARBA00004814"/>
    </source>
</evidence>
<feature type="domain" description="Amine oxidase" evidence="7">
    <location>
        <begin position="19"/>
        <end position="429"/>
    </location>
</feature>
<protein>
    <recommendedName>
        <fullName evidence="4">Tryptophan 2-monooxygenase</fullName>
        <ecNumber evidence="3">1.13.12.3</ecNumber>
    </recommendedName>
</protein>
<dbReference type="GO" id="GO:0050361">
    <property type="term" value="F:tryptophan 2-monooxygenase activity"/>
    <property type="evidence" value="ECO:0007669"/>
    <property type="project" value="UniProtKB-EC"/>
</dbReference>
<dbReference type="AlphaFoldDB" id="A0AA41WEE6"/>
<dbReference type="EC" id="1.13.12.3" evidence="3"/>
<dbReference type="RefSeq" id="WP_284057356.1">
    <property type="nucleotide sequence ID" value="NZ_JAMSLR010000007.1"/>
</dbReference>
<comment type="caution">
    <text evidence="8">The sequence shown here is derived from an EMBL/GenBank/DDBJ whole genome shotgun (WGS) entry which is preliminary data.</text>
</comment>
<comment type="pathway">
    <text evidence="1">Plant hormone metabolism; auxin biosynthesis.</text>
</comment>
<dbReference type="Gene3D" id="3.50.50.60">
    <property type="entry name" value="FAD/NAD(P)-binding domain"/>
    <property type="match status" value="1"/>
</dbReference>
<gene>
    <name evidence="8" type="ORF">NET02_10475</name>
</gene>
<proteinExistence type="inferred from homology"/>
<evidence type="ECO:0000313" key="8">
    <source>
        <dbReference type="EMBL" id="MCM8749573.1"/>
    </source>
</evidence>
<accession>A0AA41WEE6</accession>
<dbReference type="InterPro" id="IPR036188">
    <property type="entry name" value="FAD/NAD-bd_sf"/>
</dbReference>
<dbReference type="PRINTS" id="PR00420">
    <property type="entry name" value="RNGMNOXGNASE"/>
</dbReference>
<dbReference type="InterPro" id="IPR050281">
    <property type="entry name" value="Flavin_monoamine_oxidase"/>
</dbReference>
<evidence type="ECO:0000256" key="2">
    <source>
        <dbReference type="ARBA" id="ARBA00005833"/>
    </source>
</evidence>
<comment type="similarity">
    <text evidence="2">Belongs to the tryptophan 2-monooxygenase family.</text>
</comment>
<name>A0AA41WEE6_9BACT</name>
<dbReference type="Proteomes" id="UP001165306">
    <property type="component" value="Unassembled WGS sequence"/>
</dbReference>
<comment type="catalytic activity">
    <reaction evidence="6">
        <text>L-tryptophan + O2 = indole-3-acetamide + CO2 + H2O</text>
        <dbReference type="Rhea" id="RHEA:16165"/>
        <dbReference type="ChEBI" id="CHEBI:15377"/>
        <dbReference type="ChEBI" id="CHEBI:15379"/>
        <dbReference type="ChEBI" id="CHEBI:16031"/>
        <dbReference type="ChEBI" id="CHEBI:16526"/>
        <dbReference type="ChEBI" id="CHEBI:57912"/>
        <dbReference type="EC" id="1.13.12.3"/>
    </reaction>
</comment>
<dbReference type="PANTHER" id="PTHR10742:SF410">
    <property type="entry name" value="LYSINE-SPECIFIC HISTONE DEMETHYLASE 2"/>
    <property type="match status" value="1"/>
</dbReference>
<keyword evidence="9" id="KW-1185">Reference proteome</keyword>
<sequence>MDEDDEAERRVLVIGAGAAGLAAARRLREHGIPVTVLEARDRVGGRILTAYDLAPFPVELGAEFIHGDRVITWELVRRFGLRVFEDPSQYRRFFALDSRLLSANAPEELPAGGLWAALVAAEEEWVAARRPDTTLAEALRWWVERHGLAADERWWRLWQTLAAIGWSADLEELGVYGTDEETYEGDGERNFRVADGYSRVVERLVDQGLDLRLGHPVERIHWSKWGVVAVAAGETFEAACAVVTLPLGVLQAGTVEFDPPLPASLRQAIDGLRPGRAFRVALRFRGEIWPEEVGCIFTAEPRGVWERPGLGYGSRLPLFTVLVGGGDAERLSSLGADRAIREVVAGLSAALGRDLSGEVVEARVIDWTHDPLARGAYSFTPVGSAGLRARLSEPVCDVLFFAGEATSTIRPGTVHGALESGYRAADAVLQRFVAAGSSLT</sequence>
<dbReference type="PANTHER" id="PTHR10742">
    <property type="entry name" value="FLAVIN MONOAMINE OXIDASE"/>
    <property type="match status" value="1"/>
</dbReference>
<dbReference type="Pfam" id="PF01593">
    <property type="entry name" value="Amino_oxidase"/>
    <property type="match status" value="1"/>
</dbReference>
<evidence type="ECO:0000259" key="7">
    <source>
        <dbReference type="Pfam" id="PF01593"/>
    </source>
</evidence>
<dbReference type="SUPFAM" id="SSF51905">
    <property type="entry name" value="FAD/NAD(P)-binding domain"/>
    <property type="match status" value="1"/>
</dbReference>
<reference evidence="8" key="1">
    <citation type="submission" date="2022-06" db="EMBL/GenBank/DDBJ databases">
        <title>CFH 74404 Thermomicrobiaceae sp.</title>
        <authorList>
            <person name="Ming H."/>
            <person name="Li W.-J."/>
            <person name="Zhao Z."/>
        </authorList>
    </citation>
    <scope>NUCLEOTIDE SEQUENCE</scope>
    <source>
        <strain evidence="8">CFH 74404</strain>
    </source>
</reference>
<evidence type="ECO:0000256" key="6">
    <source>
        <dbReference type="ARBA" id="ARBA00047321"/>
    </source>
</evidence>
<keyword evidence="5" id="KW-0073">Auxin biosynthesis</keyword>
<dbReference type="GO" id="GO:0009851">
    <property type="term" value="P:auxin biosynthetic process"/>
    <property type="evidence" value="ECO:0007669"/>
    <property type="project" value="UniProtKB-KW"/>
</dbReference>
<dbReference type="SUPFAM" id="SSF54373">
    <property type="entry name" value="FAD-linked reductases, C-terminal domain"/>
    <property type="match status" value="1"/>
</dbReference>